<keyword evidence="2" id="KW-0805">Transcription regulation</keyword>
<dbReference type="InterPro" id="IPR005119">
    <property type="entry name" value="LysR_subst-bd"/>
</dbReference>
<dbReference type="PANTHER" id="PTHR30537:SF26">
    <property type="entry name" value="GLYCINE CLEAVAGE SYSTEM TRANSCRIPTIONAL ACTIVATOR"/>
    <property type="match status" value="1"/>
</dbReference>
<dbReference type="Gene3D" id="1.10.10.10">
    <property type="entry name" value="Winged helix-like DNA-binding domain superfamily/Winged helix DNA-binding domain"/>
    <property type="match status" value="1"/>
</dbReference>
<keyword evidence="3" id="KW-0238">DNA-binding</keyword>
<proteinExistence type="inferred from homology"/>
<dbReference type="Pfam" id="PF03466">
    <property type="entry name" value="LysR_substrate"/>
    <property type="match status" value="1"/>
</dbReference>
<organism evidence="6 7">
    <name type="scientific">Roseibium album</name>
    <dbReference type="NCBI Taxonomy" id="311410"/>
    <lineage>
        <taxon>Bacteria</taxon>
        <taxon>Pseudomonadati</taxon>
        <taxon>Pseudomonadota</taxon>
        <taxon>Alphaproteobacteria</taxon>
        <taxon>Hyphomicrobiales</taxon>
        <taxon>Stappiaceae</taxon>
        <taxon>Roseibium</taxon>
    </lineage>
</organism>
<dbReference type="OrthoDB" id="9813056at2"/>
<gene>
    <name evidence="6" type="primary">gcvA_14</name>
    <name evidence="6" type="ORF">LA5096_03725</name>
</gene>
<dbReference type="SUPFAM" id="SSF53850">
    <property type="entry name" value="Periplasmic binding protein-like II"/>
    <property type="match status" value="1"/>
</dbReference>
<dbReference type="GeneID" id="97671060"/>
<dbReference type="PANTHER" id="PTHR30537">
    <property type="entry name" value="HTH-TYPE TRANSCRIPTIONAL REGULATOR"/>
    <property type="match status" value="1"/>
</dbReference>
<protein>
    <submittedName>
        <fullName evidence="6">Gcv operon activator</fullName>
    </submittedName>
</protein>
<evidence type="ECO:0000313" key="6">
    <source>
        <dbReference type="EMBL" id="CTQ73605.1"/>
    </source>
</evidence>
<dbReference type="STRING" id="311410.LA5095_00585"/>
<dbReference type="FunFam" id="1.10.10.10:FF:000001">
    <property type="entry name" value="LysR family transcriptional regulator"/>
    <property type="match status" value="1"/>
</dbReference>
<comment type="similarity">
    <text evidence="1">Belongs to the LysR transcriptional regulatory family.</text>
</comment>
<evidence type="ECO:0000313" key="7">
    <source>
        <dbReference type="Proteomes" id="UP000049983"/>
    </source>
</evidence>
<evidence type="ECO:0000256" key="2">
    <source>
        <dbReference type="ARBA" id="ARBA00023015"/>
    </source>
</evidence>
<feature type="domain" description="HTH lysR-type" evidence="5">
    <location>
        <begin position="5"/>
        <end position="62"/>
    </location>
</feature>
<dbReference type="PRINTS" id="PR00039">
    <property type="entry name" value="HTHLYSR"/>
</dbReference>
<dbReference type="AlphaFoldDB" id="A0A0M6ZEK1"/>
<dbReference type="RefSeq" id="WP_055111762.1">
    <property type="nucleotide sequence ID" value="NZ_CANMGD010000001.1"/>
</dbReference>
<dbReference type="SUPFAM" id="SSF46785">
    <property type="entry name" value="Winged helix' DNA-binding domain"/>
    <property type="match status" value="1"/>
</dbReference>
<dbReference type="Gene3D" id="3.40.190.10">
    <property type="entry name" value="Periplasmic binding protein-like II"/>
    <property type="match status" value="2"/>
</dbReference>
<evidence type="ECO:0000259" key="5">
    <source>
        <dbReference type="PROSITE" id="PS50931"/>
    </source>
</evidence>
<sequence length="289" mass="31799">MKGNLNLNWLRTFEAAARHLSFTAASRELGLTQTAVSQHIKALEGQLGQNLFIRKAKSLQLTEIGRAYLVSVRDSLEHIAFSTNGLFGPAQETTIVVRASAAMIIWLSPQLASFQKANPSIGIKLVTSLWQNDREGHPVDVDILLAAQSQSDTRMVKLSDEYIVPVCGLHTAKKIEMPKDLMTCNTIHVLGFDDHWARYLSSHGLPYADISSRLVVDTSVAACELVAAENGCTIMIDRFAQQAIAAGRQIRIVGDPVDTGQAHYFLQRKIRSAGSQVSTAFCDWLKTCF</sequence>
<dbReference type="InterPro" id="IPR036388">
    <property type="entry name" value="WH-like_DNA-bd_sf"/>
</dbReference>
<dbReference type="PROSITE" id="PS50931">
    <property type="entry name" value="HTH_LYSR"/>
    <property type="match status" value="1"/>
</dbReference>
<dbReference type="GO" id="GO:0043565">
    <property type="term" value="F:sequence-specific DNA binding"/>
    <property type="evidence" value="ECO:0007669"/>
    <property type="project" value="TreeGrafter"/>
</dbReference>
<dbReference type="InterPro" id="IPR036390">
    <property type="entry name" value="WH_DNA-bd_sf"/>
</dbReference>
<keyword evidence="7" id="KW-1185">Reference proteome</keyword>
<dbReference type="GO" id="GO:0006351">
    <property type="term" value="P:DNA-templated transcription"/>
    <property type="evidence" value="ECO:0007669"/>
    <property type="project" value="TreeGrafter"/>
</dbReference>
<keyword evidence="4" id="KW-0804">Transcription</keyword>
<name>A0A0M6ZEK1_9HYPH</name>
<dbReference type="Pfam" id="PF00126">
    <property type="entry name" value="HTH_1"/>
    <property type="match status" value="1"/>
</dbReference>
<evidence type="ECO:0000256" key="4">
    <source>
        <dbReference type="ARBA" id="ARBA00023163"/>
    </source>
</evidence>
<dbReference type="EMBL" id="CXWC01000011">
    <property type="protein sequence ID" value="CTQ73605.1"/>
    <property type="molecule type" value="Genomic_DNA"/>
</dbReference>
<evidence type="ECO:0000256" key="1">
    <source>
        <dbReference type="ARBA" id="ARBA00009437"/>
    </source>
</evidence>
<dbReference type="InterPro" id="IPR058163">
    <property type="entry name" value="LysR-type_TF_proteobact-type"/>
</dbReference>
<evidence type="ECO:0000256" key="3">
    <source>
        <dbReference type="ARBA" id="ARBA00023125"/>
    </source>
</evidence>
<dbReference type="InterPro" id="IPR000847">
    <property type="entry name" value="LysR_HTH_N"/>
</dbReference>
<accession>A0A0M6ZEK1</accession>
<dbReference type="GO" id="GO:0003700">
    <property type="term" value="F:DNA-binding transcription factor activity"/>
    <property type="evidence" value="ECO:0007669"/>
    <property type="project" value="InterPro"/>
</dbReference>
<dbReference type="Proteomes" id="UP000049983">
    <property type="component" value="Unassembled WGS sequence"/>
</dbReference>
<reference evidence="7" key="1">
    <citation type="submission" date="2015-07" db="EMBL/GenBank/DDBJ databases">
        <authorList>
            <person name="Rodrigo-Torres Lidia"/>
            <person name="Arahal R.David."/>
        </authorList>
    </citation>
    <scope>NUCLEOTIDE SEQUENCE [LARGE SCALE GENOMIC DNA]</scope>
    <source>
        <strain evidence="7">CECT 5096</strain>
    </source>
</reference>